<feature type="transmembrane region" description="Helical" evidence="1">
    <location>
        <begin position="21"/>
        <end position="41"/>
    </location>
</feature>
<dbReference type="AlphaFoldDB" id="A0A0G1XUD3"/>
<organism evidence="2 3">
    <name type="scientific">candidate division CPR1 bacterium GW2011_GWC1_49_13</name>
    <dbReference type="NCBI Taxonomy" id="1618342"/>
    <lineage>
        <taxon>Bacteria</taxon>
        <taxon>candidate division CPR1</taxon>
    </lineage>
</organism>
<keyword evidence="1" id="KW-1133">Transmembrane helix</keyword>
<evidence type="ECO:0000313" key="2">
    <source>
        <dbReference type="EMBL" id="KKW06187.1"/>
    </source>
</evidence>
<comment type="caution">
    <text evidence="2">The sequence shown here is derived from an EMBL/GenBank/DDBJ whole genome shotgun (WGS) entry which is preliminary data.</text>
</comment>
<dbReference type="EMBL" id="LCPW01000002">
    <property type="protein sequence ID" value="KKW06187.1"/>
    <property type="molecule type" value="Genomic_DNA"/>
</dbReference>
<evidence type="ECO:0000256" key="1">
    <source>
        <dbReference type="SAM" id="Phobius"/>
    </source>
</evidence>
<evidence type="ECO:0000313" key="3">
    <source>
        <dbReference type="Proteomes" id="UP000034119"/>
    </source>
</evidence>
<feature type="transmembrane region" description="Helical" evidence="1">
    <location>
        <begin position="81"/>
        <end position="98"/>
    </location>
</feature>
<feature type="transmembrane region" description="Helical" evidence="1">
    <location>
        <begin position="47"/>
        <end position="69"/>
    </location>
</feature>
<keyword evidence="1" id="KW-0812">Transmembrane</keyword>
<name>A0A0G1XUD3_9BACT</name>
<keyword evidence="1" id="KW-0472">Membrane</keyword>
<gene>
    <name evidence="2" type="ORF">UY40_C0002G0037</name>
</gene>
<proteinExistence type="predicted"/>
<dbReference type="STRING" id="1618342.UY40_C0002G0037"/>
<reference evidence="2 3" key="1">
    <citation type="journal article" date="2015" name="Nature">
        <title>rRNA introns, odd ribosomes, and small enigmatic genomes across a large radiation of phyla.</title>
        <authorList>
            <person name="Brown C.T."/>
            <person name="Hug L.A."/>
            <person name="Thomas B.C."/>
            <person name="Sharon I."/>
            <person name="Castelle C.J."/>
            <person name="Singh A."/>
            <person name="Wilkins M.J."/>
            <person name="Williams K.H."/>
            <person name="Banfield J.F."/>
        </authorList>
    </citation>
    <scope>NUCLEOTIDE SEQUENCE [LARGE SCALE GENOMIC DNA]</scope>
</reference>
<accession>A0A0G1XUD3</accession>
<dbReference type="Proteomes" id="UP000034119">
    <property type="component" value="Unassembled WGS sequence"/>
</dbReference>
<protein>
    <submittedName>
        <fullName evidence="2">Uncharacterized protein</fullName>
    </submittedName>
</protein>
<sequence length="99" mass="11502">MVEEKIVRKENSIFPWYKSHWLHTVVLVVIFGLALWGFLRFQGAEIIQLYIAGVAVLAYVGWGTLFHYFHRRLSLSLVAEYLLVGSLVLLMVFWLLAFS</sequence>